<accession>A0A8S0XQ72</accession>
<evidence type="ECO:0000313" key="3">
    <source>
        <dbReference type="EMBL" id="CAA7262627.1"/>
    </source>
</evidence>
<keyword evidence="2" id="KW-0802">TPR repeat</keyword>
<dbReference type="OrthoDB" id="2423701at2759"/>
<dbReference type="Proteomes" id="UP000467700">
    <property type="component" value="Unassembled WGS sequence"/>
</dbReference>
<dbReference type="Gene3D" id="1.25.40.10">
    <property type="entry name" value="Tetratricopeptide repeat domain"/>
    <property type="match status" value="1"/>
</dbReference>
<name>A0A8S0XQ72_CYCAE</name>
<dbReference type="GO" id="GO:0051879">
    <property type="term" value="F:Hsp90 protein binding"/>
    <property type="evidence" value="ECO:0007669"/>
    <property type="project" value="TreeGrafter"/>
</dbReference>
<protein>
    <recommendedName>
        <fullName evidence="5">DUF4470 domain-containing protein</fullName>
    </recommendedName>
</protein>
<evidence type="ECO:0000256" key="2">
    <source>
        <dbReference type="ARBA" id="ARBA00022803"/>
    </source>
</evidence>
<organism evidence="3 4">
    <name type="scientific">Cyclocybe aegerita</name>
    <name type="common">Black poplar mushroom</name>
    <name type="synonym">Agrocybe aegerita</name>
    <dbReference type="NCBI Taxonomy" id="1973307"/>
    <lineage>
        <taxon>Eukaryota</taxon>
        <taxon>Fungi</taxon>
        <taxon>Dikarya</taxon>
        <taxon>Basidiomycota</taxon>
        <taxon>Agaricomycotina</taxon>
        <taxon>Agaricomycetes</taxon>
        <taxon>Agaricomycetidae</taxon>
        <taxon>Agaricales</taxon>
        <taxon>Agaricineae</taxon>
        <taxon>Bolbitiaceae</taxon>
        <taxon>Cyclocybe</taxon>
    </lineage>
</organism>
<keyword evidence="1" id="KW-0677">Repeat</keyword>
<keyword evidence="4" id="KW-1185">Reference proteome</keyword>
<gene>
    <name evidence="3" type="ORF">AAE3_LOCUS4927</name>
</gene>
<reference evidence="3 4" key="1">
    <citation type="submission" date="2020-01" db="EMBL/GenBank/DDBJ databases">
        <authorList>
            <person name="Gupta K D."/>
        </authorList>
    </citation>
    <scope>NUCLEOTIDE SEQUENCE [LARGE SCALE GENOMIC DNA]</scope>
</reference>
<evidence type="ECO:0008006" key="5">
    <source>
        <dbReference type="Google" id="ProtNLM"/>
    </source>
</evidence>
<dbReference type="AlphaFoldDB" id="A0A8S0XQ72"/>
<proteinExistence type="predicted"/>
<dbReference type="EMBL" id="CACVBS010000036">
    <property type="protein sequence ID" value="CAA7262627.1"/>
    <property type="molecule type" value="Genomic_DNA"/>
</dbReference>
<sequence length="904" mass="101397">MAEAANTAGNAAYKEGKFGKAEEHYLEATRKDGAEPKYPSNASAALFEQGKYVPCVETIIKAWRRLSDKNNSRMPTASDALAIKPATRLAKCNLNGFTRRLISPHATPSTAEEQQRSEIEARIEQFVYLGREDEDSKVKEMLTVWQQWRAIRFDCAQHSTKECKRRIANAKERLRALKIMKSQCIPLMEYFRFGHDPVISLMAGPNDGDDYAMDLRTPTEMMDKDGNIALYSFLFGGSGDSRHVFGTLIHFADWANETRTNQQVETCAGLFTLVDIHPATLARTLVMLRLLQLIMGFRGSRDKILLAELHATLFYVFNAMVMPEYCRRIVMEVSKALIKDLPQGPDYSYPKLYINDQSLAEILGVLRYWSTPLKKSAKIFLTRNAGVSSSAQRALELQDPYSSKPKPGAEELLLRMMMMQRDVPNPNERPKGAETCDVPYEMSTAEGEIYDRTKALLPPKVLLSRTPAPQKLVKGYKKAGKDLFDAAAREVEETWLPNPTLFELHSTEAPEFGGGYPQINGGPYDTMLSFARFTKQYQRGPDRSKKTGYSIMSQFFEVLAEALWSVSRMLKFEILVGDVITGVPRLVAGDFGKRPKEFPRTYSRIWLSNVPDYTHGILNTAVHLTPHIKPDCLILSNCLLNTGLFKTIHDLCYNYALVCTHALPSFLGCEIVNDQASPYKDSVIAPFDLPLPMKNLATKKQLHSWLSQVLLTTFINGKPPPPPLRVEVPNNLAAFIHLLNHLHRVGYPGHWLGDFLQACLEDKLATDAVPYTESLRTPPSERIGAHGEVAGNLTERRVRVGAWRAEFESILARVSLALPFAVSLPEGCAKFDDVGMYRAKVKAGNVMRNPHMFSLSSPLVRCLTSSMGMQPCRGLRCSSGLVQRAWTHGPAMSCGRWGRRGCRR</sequence>
<dbReference type="InterPro" id="IPR011990">
    <property type="entry name" value="TPR-like_helical_dom_sf"/>
</dbReference>
<evidence type="ECO:0000256" key="1">
    <source>
        <dbReference type="ARBA" id="ARBA00022737"/>
    </source>
</evidence>
<dbReference type="PANTHER" id="PTHR22904:SF523">
    <property type="entry name" value="STRESS-INDUCED-PHOSPHOPROTEIN 1"/>
    <property type="match status" value="1"/>
</dbReference>
<dbReference type="SUPFAM" id="SSF48452">
    <property type="entry name" value="TPR-like"/>
    <property type="match status" value="1"/>
</dbReference>
<dbReference type="PANTHER" id="PTHR22904">
    <property type="entry name" value="TPR REPEAT CONTAINING PROTEIN"/>
    <property type="match status" value="1"/>
</dbReference>
<evidence type="ECO:0000313" key="4">
    <source>
        <dbReference type="Proteomes" id="UP000467700"/>
    </source>
</evidence>
<comment type="caution">
    <text evidence="3">The sequence shown here is derived from an EMBL/GenBank/DDBJ whole genome shotgun (WGS) entry which is preliminary data.</text>
</comment>